<proteinExistence type="predicted"/>
<evidence type="ECO:0000313" key="3">
    <source>
        <dbReference type="Proteomes" id="UP000094291"/>
    </source>
</evidence>
<feature type="transmembrane region" description="Helical" evidence="1">
    <location>
        <begin position="116"/>
        <end position="135"/>
    </location>
</feature>
<keyword evidence="3" id="KW-1185">Reference proteome</keyword>
<evidence type="ECO:0008006" key="4">
    <source>
        <dbReference type="Google" id="ProtNLM"/>
    </source>
</evidence>
<dbReference type="EMBL" id="MDTQ01000001">
    <property type="protein sequence ID" value="ODC03769.1"/>
    <property type="molecule type" value="Genomic_DNA"/>
</dbReference>
<dbReference type="PANTHER" id="PTHR35867:SF1">
    <property type="entry name" value="PROTEIN RSEC"/>
    <property type="match status" value="1"/>
</dbReference>
<dbReference type="InterPro" id="IPR026268">
    <property type="entry name" value="RseC"/>
</dbReference>
<dbReference type="STRING" id="197479.BFW38_09680"/>
<dbReference type="Proteomes" id="UP000094291">
    <property type="component" value="Unassembled WGS sequence"/>
</dbReference>
<evidence type="ECO:0000256" key="1">
    <source>
        <dbReference type="SAM" id="Phobius"/>
    </source>
</evidence>
<keyword evidence="1" id="KW-1133">Transmembrane helix</keyword>
<keyword evidence="1" id="KW-0812">Transmembrane</keyword>
<dbReference type="Pfam" id="PF04246">
    <property type="entry name" value="RseC_MucC"/>
    <property type="match status" value="1"/>
</dbReference>
<dbReference type="InterPro" id="IPR007359">
    <property type="entry name" value="SigmaE_reg_RseC_MucC"/>
</dbReference>
<sequence>MDGTLWQRAEVVRMSGDTVWVKPCLATGCAQCQLSSTCGQGVLARWAGRQRAEIALVRNESVDHLLFDQLMPGDMVELGVSGSHFVQASALQFVLPLLSMVFFAMLAEYCGAADSLVALLAFVGLAVALWMISWWRRPVLKSPYIHRVFPRAH</sequence>
<protein>
    <recommendedName>
        <fullName evidence="4">Fis family transcriptional regulator</fullName>
    </recommendedName>
</protein>
<feature type="transmembrane region" description="Helical" evidence="1">
    <location>
        <begin position="85"/>
        <end position="104"/>
    </location>
</feature>
<dbReference type="AlphaFoldDB" id="A0A1E2V9S2"/>
<organism evidence="2 3">
    <name type="scientific">Terasakiispira papahanaumokuakeensis</name>
    <dbReference type="NCBI Taxonomy" id="197479"/>
    <lineage>
        <taxon>Bacteria</taxon>
        <taxon>Pseudomonadati</taxon>
        <taxon>Pseudomonadota</taxon>
        <taxon>Gammaproteobacteria</taxon>
        <taxon>Oceanospirillales</taxon>
        <taxon>Terasakiispira</taxon>
    </lineage>
</organism>
<gene>
    <name evidence="2" type="ORF">BFW38_09680</name>
</gene>
<evidence type="ECO:0000313" key="2">
    <source>
        <dbReference type="EMBL" id="ODC03769.1"/>
    </source>
</evidence>
<reference evidence="2 3" key="1">
    <citation type="submission" date="2016-08" db="EMBL/GenBank/DDBJ databases">
        <authorList>
            <person name="Seilhamer J.J."/>
        </authorList>
    </citation>
    <scope>NUCLEOTIDE SEQUENCE [LARGE SCALE GENOMIC DNA]</scope>
    <source>
        <strain evidence="2 3">PH27A</strain>
    </source>
</reference>
<dbReference type="PIRSF" id="PIRSF004923">
    <property type="entry name" value="RseC"/>
    <property type="match status" value="1"/>
</dbReference>
<dbReference type="PANTHER" id="PTHR35867">
    <property type="entry name" value="PROTEIN RSEC"/>
    <property type="match status" value="1"/>
</dbReference>
<accession>A0A1E2V9S2</accession>
<name>A0A1E2V9S2_9GAMM</name>
<keyword evidence="1" id="KW-0472">Membrane</keyword>
<comment type="caution">
    <text evidence="2">The sequence shown here is derived from an EMBL/GenBank/DDBJ whole genome shotgun (WGS) entry which is preliminary data.</text>
</comment>